<dbReference type="Proteomes" id="UP000824540">
    <property type="component" value="Unassembled WGS sequence"/>
</dbReference>
<dbReference type="GO" id="GO:0005125">
    <property type="term" value="F:cytokine activity"/>
    <property type="evidence" value="ECO:0007669"/>
    <property type="project" value="UniProtKB-KW"/>
</dbReference>
<evidence type="ECO:0000256" key="5">
    <source>
        <dbReference type="ARBA" id="ARBA00022729"/>
    </source>
</evidence>
<name>A0A8T2NZ36_9TELE</name>
<feature type="chain" id="PRO_5035936765" evidence="7">
    <location>
        <begin position="34"/>
        <end position="169"/>
    </location>
</feature>
<evidence type="ECO:0000313" key="8">
    <source>
        <dbReference type="EMBL" id="KAG9344766.1"/>
    </source>
</evidence>
<evidence type="ECO:0000256" key="3">
    <source>
        <dbReference type="ARBA" id="ARBA00022514"/>
    </source>
</evidence>
<evidence type="ECO:0000256" key="7">
    <source>
        <dbReference type="SAM" id="SignalP"/>
    </source>
</evidence>
<evidence type="ECO:0000256" key="6">
    <source>
        <dbReference type="SAM" id="MobiDB-lite"/>
    </source>
</evidence>
<dbReference type="OrthoDB" id="6093351at2759"/>
<dbReference type="EMBL" id="JAFBMS010000019">
    <property type="protein sequence ID" value="KAG9344766.1"/>
    <property type="molecule type" value="Genomic_DNA"/>
</dbReference>
<proteinExistence type="inferred from homology"/>
<evidence type="ECO:0000256" key="4">
    <source>
        <dbReference type="ARBA" id="ARBA00022525"/>
    </source>
</evidence>
<comment type="subcellular location">
    <subcellularLocation>
        <location evidence="1">Secreted</location>
    </subcellularLocation>
</comment>
<comment type="caution">
    <text evidence="8">The sequence shown here is derived from an EMBL/GenBank/DDBJ whole genome shotgun (WGS) entry which is preliminary data.</text>
</comment>
<comment type="similarity">
    <text evidence="2">Belongs to the IL-17 family.</text>
</comment>
<dbReference type="InterPro" id="IPR020440">
    <property type="entry name" value="IL-17_chr"/>
</dbReference>
<dbReference type="GO" id="GO:0006954">
    <property type="term" value="P:inflammatory response"/>
    <property type="evidence" value="ECO:0007669"/>
    <property type="project" value="InterPro"/>
</dbReference>
<accession>A0A8T2NZ36</accession>
<dbReference type="AlphaFoldDB" id="A0A8T2NZ36"/>
<dbReference type="SUPFAM" id="SSF57501">
    <property type="entry name" value="Cystine-knot cytokines"/>
    <property type="match status" value="1"/>
</dbReference>
<feature type="compositionally biased region" description="Basic and acidic residues" evidence="6">
    <location>
        <begin position="38"/>
        <end position="50"/>
    </location>
</feature>
<feature type="region of interest" description="Disordered" evidence="6">
    <location>
        <begin position="34"/>
        <end position="58"/>
    </location>
</feature>
<dbReference type="Pfam" id="PF06083">
    <property type="entry name" value="IL17"/>
    <property type="match status" value="1"/>
</dbReference>
<gene>
    <name evidence="8" type="ORF">JZ751_010453</name>
</gene>
<dbReference type="PRINTS" id="PR01932">
    <property type="entry name" value="INTRLEUKIN17"/>
</dbReference>
<keyword evidence="5 7" id="KW-0732">Signal</keyword>
<organism evidence="8 9">
    <name type="scientific">Albula glossodonta</name>
    <name type="common">roundjaw bonefish</name>
    <dbReference type="NCBI Taxonomy" id="121402"/>
    <lineage>
        <taxon>Eukaryota</taxon>
        <taxon>Metazoa</taxon>
        <taxon>Chordata</taxon>
        <taxon>Craniata</taxon>
        <taxon>Vertebrata</taxon>
        <taxon>Euteleostomi</taxon>
        <taxon>Actinopterygii</taxon>
        <taxon>Neopterygii</taxon>
        <taxon>Teleostei</taxon>
        <taxon>Albuliformes</taxon>
        <taxon>Albulidae</taxon>
        <taxon>Albula</taxon>
    </lineage>
</organism>
<keyword evidence="3" id="KW-0202">Cytokine</keyword>
<dbReference type="InterPro" id="IPR029034">
    <property type="entry name" value="Cystine-knot_cytokine"/>
</dbReference>
<dbReference type="Gene3D" id="2.10.90.10">
    <property type="entry name" value="Cystine-knot cytokines"/>
    <property type="match status" value="1"/>
</dbReference>
<evidence type="ECO:0000313" key="9">
    <source>
        <dbReference type="Proteomes" id="UP000824540"/>
    </source>
</evidence>
<keyword evidence="9" id="KW-1185">Reference proteome</keyword>
<dbReference type="InterPro" id="IPR010345">
    <property type="entry name" value="IL-17_fam"/>
</dbReference>
<evidence type="ECO:0000256" key="2">
    <source>
        <dbReference type="ARBA" id="ARBA00007236"/>
    </source>
</evidence>
<feature type="signal peptide" evidence="7">
    <location>
        <begin position="1"/>
        <end position="33"/>
    </location>
</feature>
<keyword evidence="4" id="KW-0964">Secreted</keyword>
<sequence>MPPLLNNRYLTILKAVCMLGMLVLFLGPAGCSTKGVPRNKEGKTSRDRAARSRGGKAEQTVQLLLDPYVISKSPPAPPPGRNSLSPWNYSYIHDDNLFPSRIAQAECLSTSCLDYKGWNDQDLESKPIHHQILVLRRIKGRGKKNIFRLESRTIRVGCTCVFPNIIHQD</sequence>
<protein>
    <submittedName>
        <fullName evidence="8">Uncharacterized protein</fullName>
    </submittedName>
</protein>
<evidence type="ECO:0000256" key="1">
    <source>
        <dbReference type="ARBA" id="ARBA00004613"/>
    </source>
</evidence>
<reference evidence="8" key="1">
    <citation type="thesis" date="2021" institute="BYU ScholarsArchive" country="Provo, UT, USA">
        <title>Applications of and Algorithms for Genome Assembly and Genomic Analyses with an Emphasis on Marine Teleosts.</title>
        <authorList>
            <person name="Pickett B.D."/>
        </authorList>
    </citation>
    <scope>NUCLEOTIDE SEQUENCE</scope>
    <source>
        <strain evidence="8">HI-2016</strain>
    </source>
</reference>
<dbReference type="GO" id="GO:0005615">
    <property type="term" value="C:extracellular space"/>
    <property type="evidence" value="ECO:0007669"/>
    <property type="project" value="UniProtKB-KW"/>
</dbReference>